<dbReference type="PANTHER" id="PTHR28037:SF1">
    <property type="entry name" value="ALCOHOL O-ACETYLTRANSFERASE 1-RELATED"/>
    <property type="match status" value="1"/>
</dbReference>
<reference evidence="1" key="1">
    <citation type="submission" date="2020-11" db="EMBL/GenBank/DDBJ databases">
        <authorList>
            <consortium name="DOE Joint Genome Institute"/>
            <person name="Ahrendt S."/>
            <person name="Riley R."/>
            <person name="Andreopoulos W."/>
            <person name="Labutti K."/>
            <person name="Pangilinan J."/>
            <person name="Ruiz-Duenas F.J."/>
            <person name="Barrasa J.M."/>
            <person name="Sanchez-Garcia M."/>
            <person name="Camarero S."/>
            <person name="Miyauchi S."/>
            <person name="Serrano A."/>
            <person name="Linde D."/>
            <person name="Babiker R."/>
            <person name="Drula E."/>
            <person name="Ayuso-Fernandez I."/>
            <person name="Pacheco R."/>
            <person name="Padilla G."/>
            <person name="Ferreira P."/>
            <person name="Barriuso J."/>
            <person name="Kellner H."/>
            <person name="Castanera R."/>
            <person name="Alfaro M."/>
            <person name="Ramirez L."/>
            <person name="Pisabarro A.G."/>
            <person name="Kuo A."/>
            <person name="Tritt A."/>
            <person name="Lipzen A."/>
            <person name="He G."/>
            <person name="Yan M."/>
            <person name="Ng V."/>
            <person name="Cullen D."/>
            <person name="Martin F."/>
            <person name="Rosso M.-N."/>
            <person name="Henrissat B."/>
            <person name="Hibbett D."/>
            <person name="Martinez A.T."/>
            <person name="Grigoriev I.V."/>
        </authorList>
    </citation>
    <scope>NUCLEOTIDE SEQUENCE</scope>
    <source>
        <strain evidence="1">CBS 247.69</strain>
    </source>
</reference>
<sequence length="445" mass="49022">MARFVDIEVVRQAGLLERFHITRHFLGLDSCVLAAAEYKIPIHLNLNKATIIQALHEVVKSHLALGVRLVGETTSQPSFGRLPGVDLSRVVEVLDSDNLQAAFEAQLSRPFITSSDMPLWRVVIMRNHYVIFAWHHAIGDGLSGLAFHRALLASLKKVPVISSDVKTYVPIPPTTLLFPAIETLTSLSPSWWKILQEIYDLFAPTSWTRGASAWTGNSVTVNVALKTRVRFIELTPEDVQALLTQCRLHGATLTSTYHVLATSVLSALISGTKSETISSYVPVSLRNIAGTSPDTFCDHVSTVHTYPPIQSTFSWVDATTFSSLLRSSTLKTRQEIGMLKFLFGQYEAYFKGKIGQKRQGGLELSNLGRFDIQKPGIGDESWSTMRMAFAQCDSIVGSALKLNCVGDSLGGITIAVTWGENCIPDSLGESFVFQFEEGLQKLMTM</sequence>
<dbReference type="OrthoDB" id="2150604at2759"/>
<dbReference type="AlphaFoldDB" id="A0A9P5Y469"/>
<proteinExistence type="predicted"/>
<dbReference type="InterPro" id="IPR052058">
    <property type="entry name" value="Alcohol_O-acetyltransferase"/>
</dbReference>
<gene>
    <name evidence="1" type="ORF">BDZ94DRAFT_1264332</name>
</gene>
<dbReference type="SUPFAM" id="SSF52777">
    <property type="entry name" value="CoA-dependent acyltransferases"/>
    <property type="match status" value="2"/>
</dbReference>
<name>A0A9P5Y469_9AGAR</name>
<accession>A0A9P5Y469</accession>
<dbReference type="EMBL" id="MU150287">
    <property type="protein sequence ID" value="KAF9461246.1"/>
    <property type="molecule type" value="Genomic_DNA"/>
</dbReference>
<evidence type="ECO:0000313" key="1">
    <source>
        <dbReference type="EMBL" id="KAF9461246.1"/>
    </source>
</evidence>
<comment type="caution">
    <text evidence="1">The sequence shown here is derived from an EMBL/GenBank/DDBJ whole genome shotgun (WGS) entry which is preliminary data.</text>
</comment>
<dbReference type="InterPro" id="IPR023213">
    <property type="entry name" value="CAT-like_dom_sf"/>
</dbReference>
<dbReference type="Gene3D" id="3.30.559.10">
    <property type="entry name" value="Chloramphenicol acetyltransferase-like domain"/>
    <property type="match status" value="1"/>
</dbReference>
<dbReference type="Gene3D" id="3.30.559.30">
    <property type="entry name" value="Nonribosomal peptide synthetase, condensation domain"/>
    <property type="match status" value="1"/>
</dbReference>
<protein>
    <submittedName>
        <fullName evidence="1">Alcohol acetyltransferase</fullName>
    </submittedName>
</protein>
<organism evidence="1 2">
    <name type="scientific">Collybia nuda</name>
    <dbReference type="NCBI Taxonomy" id="64659"/>
    <lineage>
        <taxon>Eukaryota</taxon>
        <taxon>Fungi</taxon>
        <taxon>Dikarya</taxon>
        <taxon>Basidiomycota</taxon>
        <taxon>Agaricomycotina</taxon>
        <taxon>Agaricomycetes</taxon>
        <taxon>Agaricomycetidae</taxon>
        <taxon>Agaricales</taxon>
        <taxon>Tricholomatineae</taxon>
        <taxon>Clitocybaceae</taxon>
        <taxon>Collybia</taxon>
    </lineage>
</organism>
<evidence type="ECO:0000313" key="2">
    <source>
        <dbReference type="Proteomes" id="UP000807353"/>
    </source>
</evidence>
<dbReference type="Pfam" id="PF07247">
    <property type="entry name" value="AATase"/>
    <property type="match status" value="1"/>
</dbReference>
<dbReference type="GO" id="GO:0008080">
    <property type="term" value="F:N-acetyltransferase activity"/>
    <property type="evidence" value="ECO:0007669"/>
    <property type="project" value="TreeGrafter"/>
</dbReference>
<dbReference type="PANTHER" id="PTHR28037">
    <property type="entry name" value="ALCOHOL O-ACETYLTRANSFERASE 1-RELATED"/>
    <property type="match status" value="1"/>
</dbReference>
<dbReference type="InterPro" id="IPR010828">
    <property type="entry name" value="Atf2/Sli1-like"/>
</dbReference>
<keyword evidence="2" id="KW-1185">Reference proteome</keyword>
<dbReference type="Proteomes" id="UP000807353">
    <property type="component" value="Unassembled WGS sequence"/>
</dbReference>